<evidence type="ECO:0000256" key="7">
    <source>
        <dbReference type="ARBA" id="ARBA00023015"/>
    </source>
</evidence>
<feature type="compositionally biased region" description="Basic and acidic residues" evidence="13">
    <location>
        <begin position="166"/>
        <end position="182"/>
    </location>
</feature>
<dbReference type="Proteomes" id="UP000887458">
    <property type="component" value="Unassembled WGS sequence"/>
</dbReference>
<evidence type="ECO:0000256" key="10">
    <source>
        <dbReference type="ARBA" id="ARBA00023242"/>
    </source>
</evidence>
<evidence type="ECO:0000256" key="11">
    <source>
        <dbReference type="ARBA" id="ARBA00024653"/>
    </source>
</evidence>
<feature type="region of interest" description="Disordered" evidence="13">
    <location>
        <begin position="96"/>
        <end position="145"/>
    </location>
</feature>
<comment type="function">
    <text evidence="11">Has a role in transcriptional regulation. Acts in parallel with the Ras/MAPK and the PI3K/PKB pathways in the control of cell identity and cellular growth. Essential for regulation of the cytoskeleton and cell growth but not for cell proliferation or growth rate. Required specifically for the microtubule-based basal transport of lipid droplets. Plays a partially redundant function downstream of Raf in cell fate specification in the developing eye. Pair-rule protein that regulates embryonic cellularization, gastrulation and segmentation.</text>
</comment>
<sequence>MNPVQSQDYHRIVPPSLPPPPLSSKCSPYQEAILSSTNNKINKKKQSSPMIQLQQQQSSKEKFSQSQPPPSSITQQQPPNKSSRLADNLLSTAAATSHSLNDSKSNNNRLSTTTTTTINKKSSSKNSERYSPSLNNSYNRKIDNSDNLGQKSLIVSIELPKLNRIPHIDRNGNHHLNHEQRMRSASPIPPPSSQSSRNSKSDLKKQQLQQQQKSSQQRLDNEKLSNLNGKSIAGSQLKLANKINKISDTTTTTSAPPLSSSNSKLNKPVPSPISSSTLSSSLPVSIPINNINNSLRTSPHITNNNNNHQHNYYHHNSSTTTTTQRSFSPLCSTEQEAQSMARTLKRKADSIKIPQQQILQYIEASMYFIQSGLIMEQKRIESEIDKAYQLYRDTLQLIKVATAKLSKQNNRPSTLLLFTNQEQLQLIDLKLTVLSYRCQALINSRLTRMRYREIHENKEMIGQFFKTHEKILNSCQNPPSSNSLSNQSSSSSTTTMSVPIQMMNYISRQLFLLQQSYSANDLWIKSESMIETNQSKNECKEFFQKIDHEAGLQLQLSSSLEQLIHYTLKGVKIIQECLQPLLANNNNNNNNSLENTNNNQTGSMQQQSSSLPTK</sequence>
<evidence type="ECO:0000256" key="12">
    <source>
        <dbReference type="ARBA" id="ARBA00032149"/>
    </source>
</evidence>
<evidence type="ECO:0000256" key="8">
    <source>
        <dbReference type="ARBA" id="ARBA00023125"/>
    </source>
</evidence>
<feature type="compositionally biased region" description="Polar residues" evidence="13">
    <location>
        <begin position="600"/>
        <end position="614"/>
    </location>
</feature>
<dbReference type="InterPro" id="IPR043640">
    <property type="entry name" value="AF4/FMR2_CHD"/>
</dbReference>
<feature type="region of interest" description="Disordered" evidence="13">
    <location>
        <begin position="1"/>
        <end position="84"/>
    </location>
</feature>
<feature type="region of interest" description="Disordered" evidence="13">
    <location>
        <begin position="248"/>
        <end position="280"/>
    </location>
</feature>
<feature type="region of interest" description="Disordered" evidence="13">
    <location>
        <begin position="166"/>
        <end position="228"/>
    </location>
</feature>
<comment type="subcellular location">
    <subcellularLocation>
        <location evidence="1">Nucleus</location>
    </subcellularLocation>
</comment>
<evidence type="ECO:0000256" key="13">
    <source>
        <dbReference type="SAM" id="MobiDB-lite"/>
    </source>
</evidence>
<dbReference type="Pfam" id="PF18876">
    <property type="entry name" value="AFF4_CHD"/>
    <property type="match status" value="1"/>
</dbReference>
<feature type="compositionally biased region" description="Low complexity" evidence="13">
    <location>
        <begin position="103"/>
        <end position="125"/>
    </location>
</feature>
<keyword evidence="7" id="KW-0805">Transcription regulation</keyword>
<accession>A0ABQ8J455</accession>
<evidence type="ECO:0000256" key="6">
    <source>
        <dbReference type="ARBA" id="ARBA00022788"/>
    </source>
</evidence>
<evidence type="ECO:0000313" key="15">
    <source>
        <dbReference type="EMBL" id="KAH9417359.1"/>
    </source>
</evidence>
<keyword evidence="4" id="KW-0217">Developmental protein</keyword>
<feature type="compositionally biased region" description="Low complexity" evidence="13">
    <location>
        <begin position="588"/>
        <end position="599"/>
    </location>
</feature>
<evidence type="ECO:0000256" key="9">
    <source>
        <dbReference type="ARBA" id="ARBA00023163"/>
    </source>
</evidence>
<keyword evidence="6" id="KW-0562">Pair-rule protein</keyword>
<name>A0ABQ8J455_DERPT</name>
<dbReference type="InterPro" id="IPR007797">
    <property type="entry name" value="AF4/FMR2"/>
</dbReference>
<keyword evidence="5" id="KW-0597">Phosphoprotein</keyword>
<evidence type="ECO:0000256" key="2">
    <source>
        <dbReference type="ARBA" id="ARBA00007354"/>
    </source>
</evidence>
<evidence type="ECO:0000256" key="4">
    <source>
        <dbReference type="ARBA" id="ARBA00022473"/>
    </source>
</evidence>
<evidence type="ECO:0000313" key="16">
    <source>
        <dbReference type="Proteomes" id="UP000887458"/>
    </source>
</evidence>
<organism evidence="15 16">
    <name type="scientific">Dermatophagoides pteronyssinus</name>
    <name type="common">European house dust mite</name>
    <dbReference type="NCBI Taxonomy" id="6956"/>
    <lineage>
        <taxon>Eukaryota</taxon>
        <taxon>Metazoa</taxon>
        <taxon>Ecdysozoa</taxon>
        <taxon>Arthropoda</taxon>
        <taxon>Chelicerata</taxon>
        <taxon>Arachnida</taxon>
        <taxon>Acari</taxon>
        <taxon>Acariformes</taxon>
        <taxon>Sarcoptiformes</taxon>
        <taxon>Astigmata</taxon>
        <taxon>Psoroptidia</taxon>
        <taxon>Analgoidea</taxon>
        <taxon>Pyroglyphidae</taxon>
        <taxon>Dermatophagoidinae</taxon>
        <taxon>Dermatophagoides</taxon>
    </lineage>
</organism>
<dbReference type="PANTHER" id="PTHR10528:SF17">
    <property type="entry name" value="AF4_FMR2 FAMILY MEMBER LILLI"/>
    <property type="match status" value="1"/>
</dbReference>
<evidence type="ECO:0000256" key="1">
    <source>
        <dbReference type="ARBA" id="ARBA00004123"/>
    </source>
</evidence>
<comment type="caution">
    <text evidence="15">The sequence shown here is derived from an EMBL/GenBank/DDBJ whole genome shotgun (WGS) entry which is preliminary data.</text>
</comment>
<evidence type="ECO:0000256" key="3">
    <source>
        <dbReference type="ARBA" id="ARBA00021888"/>
    </source>
</evidence>
<proteinExistence type="inferred from homology"/>
<comment type="similarity">
    <text evidence="2">Belongs to the AF4 family.</text>
</comment>
<gene>
    <name evidence="15" type="primary">AFF4</name>
    <name evidence="15" type="ORF">DERP_007357</name>
</gene>
<dbReference type="PANTHER" id="PTHR10528">
    <property type="entry name" value="AF4/FMR2 FAMILY MEMBER"/>
    <property type="match status" value="1"/>
</dbReference>
<feature type="domain" description="AF4/FMR2 C-terminal homology" evidence="14">
    <location>
        <begin position="341"/>
        <end position="575"/>
    </location>
</feature>
<protein>
    <recommendedName>
        <fullName evidence="3">AF4/FMR2 family member lilli</fullName>
    </recommendedName>
    <alternativeName>
        <fullName evidence="12">Protein lilliputian</fullName>
    </alternativeName>
</protein>
<keyword evidence="10" id="KW-0539">Nucleus</keyword>
<reference evidence="15 16" key="1">
    <citation type="journal article" date="2018" name="J. Allergy Clin. Immunol.">
        <title>High-quality assembly of Dermatophagoides pteronyssinus genome and transcriptome reveals a wide range of novel allergens.</title>
        <authorList>
            <person name="Liu X.Y."/>
            <person name="Yang K.Y."/>
            <person name="Wang M.Q."/>
            <person name="Kwok J.S."/>
            <person name="Zeng X."/>
            <person name="Yang Z."/>
            <person name="Xiao X.J."/>
            <person name="Lau C.P."/>
            <person name="Li Y."/>
            <person name="Huang Z.M."/>
            <person name="Ba J.G."/>
            <person name="Yim A.K."/>
            <person name="Ouyang C.Y."/>
            <person name="Ngai S.M."/>
            <person name="Chan T.F."/>
            <person name="Leung E.L."/>
            <person name="Liu L."/>
            <person name="Liu Z.G."/>
            <person name="Tsui S.K."/>
        </authorList>
    </citation>
    <scope>NUCLEOTIDE SEQUENCE [LARGE SCALE GENOMIC DNA]</scope>
    <source>
        <strain evidence="15">Derp</strain>
    </source>
</reference>
<evidence type="ECO:0000256" key="5">
    <source>
        <dbReference type="ARBA" id="ARBA00022553"/>
    </source>
</evidence>
<keyword evidence="8" id="KW-0238">DNA-binding</keyword>
<reference evidence="15 16" key="2">
    <citation type="journal article" date="2022" name="Mol. Biol. Evol.">
        <title>Comparative Genomics Reveals Insights into the Divergent Evolution of Astigmatic Mites and Household Pest Adaptations.</title>
        <authorList>
            <person name="Xiong Q."/>
            <person name="Wan A.T."/>
            <person name="Liu X."/>
            <person name="Fung C.S."/>
            <person name="Xiao X."/>
            <person name="Malainual N."/>
            <person name="Hou J."/>
            <person name="Wang L."/>
            <person name="Wang M."/>
            <person name="Yang K.Y."/>
            <person name="Cui Y."/>
            <person name="Leung E.L."/>
            <person name="Nong W."/>
            <person name="Shin S.K."/>
            <person name="Au S.W."/>
            <person name="Jeong K.Y."/>
            <person name="Chew F.T."/>
            <person name="Hui J.H."/>
            <person name="Leung T.F."/>
            <person name="Tungtrongchitr A."/>
            <person name="Zhong N."/>
            <person name="Liu Z."/>
            <person name="Tsui S.K."/>
        </authorList>
    </citation>
    <scope>NUCLEOTIDE SEQUENCE [LARGE SCALE GENOMIC DNA]</scope>
    <source>
        <strain evidence="15">Derp</strain>
    </source>
</reference>
<feature type="compositionally biased region" description="Low complexity" evidence="13">
    <location>
        <begin position="47"/>
        <end position="58"/>
    </location>
</feature>
<feature type="region of interest" description="Disordered" evidence="13">
    <location>
        <begin position="588"/>
        <end position="614"/>
    </location>
</feature>
<evidence type="ECO:0000259" key="14">
    <source>
        <dbReference type="Pfam" id="PF18876"/>
    </source>
</evidence>
<feature type="compositionally biased region" description="Low complexity" evidence="13">
    <location>
        <begin position="206"/>
        <end position="217"/>
    </location>
</feature>
<feature type="compositionally biased region" description="Polar residues" evidence="13">
    <location>
        <begin position="129"/>
        <end position="145"/>
    </location>
</feature>
<dbReference type="EMBL" id="NJHN03000077">
    <property type="protein sequence ID" value="KAH9417359.1"/>
    <property type="molecule type" value="Genomic_DNA"/>
</dbReference>
<keyword evidence="16" id="KW-1185">Reference proteome</keyword>
<keyword evidence="9" id="KW-0804">Transcription</keyword>